<proteinExistence type="predicted"/>
<reference evidence="7 8" key="1">
    <citation type="submission" date="2024-02" db="EMBL/GenBank/DDBJ databases">
        <authorList>
            <person name="Vignale AGUSTIN F."/>
            <person name="Sosa J E."/>
            <person name="Modenutti C."/>
        </authorList>
    </citation>
    <scope>NUCLEOTIDE SEQUENCE [LARGE SCALE GENOMIC DNA]</scope>
</reference>
<dbReference type="InterPro" id="IPR045843">
    <property type="entry name" value="IND-like"/>
</dbReference>
<dbReference type="InterPro" id="IPR011598">
    <property type="entry name" value="bHLH_dom"/>
</dbReference>
<comment type="caution">
    <text evidence="7">The sequence shown here is derived from an EMBL/GenBank/DDBJ whole genome shotgun (WGS) entry which is preliminary data.</text>
</comment>
<dbReference type="Pfam" id="PF00010">
    <property type="entry name" value="HLH"/>
    <property type="match status" value="1"/>
</dbReference>
<evidence type="ECO:0000256" key="2">
    <source>
        <dbReference type="ARBA" id="ARBA00023015"/>
    </source>
</evidence>
<dbReference type="InterPro" id="IPR045239">
    <property type="entry name" value="bHLH95_bHLH"/>
</dbReference>
<dbReference type="GO" id="GO:0003677">
    <property type="term" value="F:DNA binding"/>
    <property type="evidence" value="ECO:0007669"/>
    <property type="project" value="UniProtKB-KW"/>
</dbReference>
<dbReference type="PANTHER" id="PTHR16223:SF109">
    <property type="entry name" value="BHLH DOMAIN-CONTAINING PROTEIN"/>
    <property type="match status" value="1"/>
</dbReference>
<dbReference type="Proteomes" id="UP001642360">
    <property type="component" value="Unassembled WGS sequence"/>
</dbReference>
<evidence type="ECO:0000256" key="1">
    <source>
        <dbReference type="ARBA" id="ARBA00004123"/>
    </source>
</evidence>
<dbReference type="Gene3D" id="4.10.280.10">
    <property type="entry name" value="Helix-loop-helix DNA-binding domain"/>
    <property type="match status" value="1"/>
</dbReference>
<comment type="subcellular location">
    <subcellularLocation>
        <location evidence="1">Nucleus</location>
    </subcellularLocation>
</comment>
<dbReference type="SUPFAM" id="SSF47459">
    <property type="entry name" value="HLH, helix-loop-helix DNA-binding domain"/>
    <property type="match status" value="1"/>
</dbReference>
<sequence>MSASIFPGNMDGQSHQNALKSTSSALGKNTSDVCHFSEEDLNRHSIMEAEMSGILHVPMLLPEWIHYQQPARNYVEFLAENGVSGIKREVSYDNSGMMSGFKPPNSSLDMDEQKVRYLRPHGEESPMNSFTSAEHQIHVQEQESNGECHNVSQPQLSIAAAAPSFQPKFRNSAARQRATSADRRRRLRIAQRLDALQELLPQNKEGSKASLLDDVIDYIKYLQLQIKDLSRSRLGGESTLHPFIFLEGYGHYLIHDQMLNEPLEEMMGKLVEVNPSAAAQLLESRGIFMMPMALAEGLNQSI</sequence>
<dbReference type="InterPro" id="IPR036638">
    <property type="entry name" value="HLH_DNA-bd_sf"/>
</dbReference>
<keyword evidence="3" id="KW-0238">DNA-binding</keyword>
<evidence type="ECO:0000256" key="3">
    <source>
        <dbReference type="ARBA" id="ARBA00023125"/>
    </source>
</evidence>
<keyword evidence="2" id="KW-0805">Transcription regulation</keyword>
<dbReference type="PROSITE" id="PS50888">
    <property type="entry name" value="BHLH"/>
    <property type="match status" value="1"/>
</dbReference>
<evidence type="ECO:0000259" key="6">
    <source>
        <dbReference type="PROSITE" id="PS50888"/>
    </source>
</evidence>
<gene>
    <name evidence="7" type="ORF">ILEXP_LOCUS19211</name>
</gene>
<protein>
    <recommendedName>
        <fullName evidence="6">BHLH domain-containing protein</fullName>
    </recommendedName>
</protein>
<evidence type="ECO:0000256" key="4">
    <source>
        <dbReference type="ARBA" id="ARBA00023163"/>
    </source>
</evidence>
<dbReference type="SMART" id="SM00353">
    <property type="entry name" value="HLH"/>
    <property type="match status" value="1"/>
</dbReference>
<organism evidence="7 8">
    <name type="scientific">Ilex paraguariensis</name>
    <name type="common">yerba mate</name>
    <dbReference type="NCBI Taxonomy" id="185542"/>
    <lineage>
        <taxon>Eukaryota</taxon>
        <taxon>Viridiplantae</taxon>
        <taxon>Streptophyta</taxon>
        <taxon>Embryophyta</taxon>
        <taxon>Tracheophyta</taxon>
        <taxon>Spermatophyta</taxon>
        <taxon>Magnoliopsida</taxon>
        <taxon>eudicotyledons</taxon>
        <taxon>Gunneridae</taxon>
        <taxon>Pentapetalae</taxon>
        <taxon>asterids</taxon>
        <taxon>campanulids</taxon>
        <taxon>Aquifoliales</taxon>
        <taxon>Aquifoliaceae</taxon>
        <taxon>Ilex</taxon>
    </lineage>
</organism>
<evidence type="ECO:0000313" key="7">
    <source>
        <dbReference type="EMBL" id="CAK9151052.1"/>
    </source>
</evidence>
<dbReference type="AlphaFoldDB" id="A0ABC8S2F7"/>
<evidence type="ECO:0000313" key="8">
    <source>
        <dbReference type="Proteomes" id="UP001642360"/>
    </source>
</evidence>
<accession>A0ABC8S2F7</accession>
<keyword evidence="8" id="KW-1185">Reference proteome</keyword>
<dbReference type="GO" id="GO:0005634">
    <property type="term" value="C:nucleus"/>
    <property type="evidence" value="ECO:0007669"/>
    <property type="project" value="UniProtKB-SubCell"/>
</dbReference>
<keyword evidence="4" id="KW-0804">Transcription</keyword>
<dbReference type="CDD" id="cd11393">
    <property type="entry name" value="bHLH_AtbHLH_like"/>
    <property type="match status" value="1"/>
</dbReference>
<evidence type="ECO:0000256" key="5">
    <source>
        <dbReference type="ARBA" id="ARBA00023242"/>
    </source>
</evidence>
<dbReference type="PANTHER" id="PTHR16223">
    <property type="entry name" value="TRANSCRIPTION FACTOR BHLH83-RELATED"/>
    <property type="match status" value="1"/>
</dbReference>
<dbReference type="EMBL" id="CAUOFW020002092">
    <property type="protein sequence ID" value="CAK9151052.1"/>
    <property type="molecule type" value="Genomic_DNA"/>
</dbReference>
<keyword evidence="5" id="KW-0539">Nucleus</keyword>
<feature type="domain" description="BHLH" evidence="6">
    <location>
        <begin position="173"/>
        <end position="222"/>
    </location>
</feature>
<name>A0ABC8S2F7_9AQUA</name>